<evidence type="ECO:0000313" key="3">
    <source>
        <dbReference type="Proteomes" id="UP001432027"/>
    </source>
</evidence>
<dbReference type="EMBL" id="BTSX01000004">
    <property type="protein sequence ID" value="GMS92772.1"/>
    <property type="molecule type" value="Genomic_DNA"/>
</dbReference>
<evidence type="ECO:0000313" key="2">
    <source>
        <dbReference type="EMBL" id="GMS92772.1"/>
    </source>
</evidence>
<sequence>VMHRNFRIQMCFVCMYFTIQMCCRFVLLPLSFAIERFIATHYWSWYEAASPSTLWVSTLSLSLRNIEVTNSNFANNPGATINGYSISRTFQVQENVELMRYMCNFAVPSAISGCIVIVGLALKLYGPAEWRFVRNIAYTFFDLG</sequence>
<accession>A0AAV5TB40</accession>
<protein>
    <recommendedName>
        <fullName evidence="4">G protein-coupled receptor</fullName>
    </recommendedName>
</protein>
<feature type="non-terminal residue" evidence="2">
    <location>
        <position position="1"/>
    </location>
</feature>
<feature type="transmembrane region" description="Helical" evidence="1">
    <location>
        <begin position="105"/>
        <end position="125"/>
    </location>
</feature>
<gene>
    <name evidence="2" type="ORF">PENTCL1PPCAC_14947</name>
</gene>
<evidence type="ECO:0000256" key="1">
    <source>
        <dbReference type="SAM" id="Phobius"/>
    </source>
</evidence>
<name>A0AAV5TB40_9BILA</name>
<keyword evidence="1" id="KW-0472">Membrane</keyword>
<proteinExistence type="predicted"/>
<evidence type="ECO:0008006" key="4">
    <source>
        <dbReference type="Google" id="ProtNLM"/>
    </source>
</evidence>
<feature type="transmembrane region" description="Helical" evidence="1">
    <location>
        <begin position="12"/>
        <end position="34"/>
    </location>
</feature>
<keyword evidence="3" id="KW-1185">Reference proteome</keyword>
<feature type="non-terminal residue" evidence="2">
    <location>
        <position position="144"/>
    </location>
</feature>
<dbReference type="AlphaFoldDB" id="A0AAV5TB40"/>
<dbReference type="Proteomes" id="UP001432027">
    <property type="component" value="Unassembled WGS sequence"/>
</dbReference>
<keyword evidence="1" id="KW-0812">Transmembrane</keyword>
<organism evidence="2 3">
    <name type="scientific">Pristionchus entomophagus</name>
    <dbReference type="NCBI Taxonomy" id="358040"/>
    <lineage>
        <taxon>Eukaryota</taxon>
        <taxon>Metazoa</taxon>
        <taxon>Ecdysozoa</taxon>
        <taxon>Nematoda</taxon>
        <taxon>Chromadorea</taxon>
        <taxon>Rhabditida</taxon>
        <taxon>Rhabditina</taxon>
        <taxon>Diplogasteromorpha</taxon>
        <taxon>Diplogasteroidea</taxon>
        <taxon>Neodiplogasteridae</taxon>
        <taxon>Pristionchus</taxon>
    </lineage>
</organism>
<dbReference type="PANTHER" id="PTHR47521">
    <property type="entry name" value="SERPENTINE RECEPTOR, CLASS E (EPSILON)-RELATED"/>
    <property type="match status" value="1"/>
</dbReference>
<dbReference type="InterPro" id="IPR052860">
    <property type="entry name" value="NRL-GPCR1"/>
</dbReference>
<reference evidence="2" key="1">
    <citation type="submission" date="2023-10" db="EMBL/GenBank/DDBJ databases">
        <title>Genome assembly of Pristionchus species.</title>
        <authorList>
            <person name="Yoshida K."/>
            <person name="Sommer R.J."/>
        </authorList>
    </citation>
    <scope>NUCLEOTIDE SEQUENCE</scope>
    <source>
        <strain evidence="2">RS0144</strain>
    </source>
</reference>
<comment type="caution">
    <text evidence="2">The sequence shown here is derived from an EMBL/GenBank/DDBJ whole genome shotgun (WGS) entry which is preliminary data.</text>
</comment>
<dbReference type="PANTHER" id="PTHR47521:SF7">
    <property type="entry name" value="SERPENTINE RECEPTOR CLASS EPSILON-6"/>
    <property type="match status" value="1"/>
</dbReference>
<keyword evidence="1" id="KW-1133">Transmembrane helix</keyword>